<dbReference type="CDD" id="cd00167">
    <property type="entry name" value="SANT"/>
    <property type="match status" value="1"/>
</dbReference>
<evidence type="ECO:0000256" key="2">
    <source>
        <dbReference type="SAM" id="Phobius"/>
    </source>
</evidence>
<dbReference type="OrthoDB" id="10250354at2759"/>
<dbReference type="InterPro" id="IPR017884">
    <property type="entry name" value="SANT_dom"/>
</dbReference>
<dbReference type="InterPro" id="IPR009057">
    <property type="entry name" value="Homeodomain-like_sf"/>
</dbReference>
<sequence>MEFLDEFETRPRFLLQSKHPTRPETVLNSSPSPSSFLASLHRPTLAVSLAVSAAAFALLLLRLNFEPYKSLLLWVSLSLLLGPFAPPRLTAGDIRVGLGPLLEEIPDGAPSASDSDERPISRKSTRSQRKAPPETAPDPDPQKSTPIRVDPAEKSRIRPQKPDENKSGEEDEENDWDETDEELLKKLMAKHPVGMPGRWEAIAEGFKGKHKVETVIVKAKETGSRKSGDQNSYEKFLKARKPVDKRFLDEGIGNLAGTQNGGEWTSAEDLALLNALKAFPKDVVMRWEKIAASVPGKTKSDCMKRVTVLKKDFRSSKGSSS</sequence>
<dbReference type="GO" id="GO:0051083">
    <property type="term" value="P:'de novo' cotranslational protein folding"/>
    <property type="evidence" value="ECO:0007669"/>
    <property type="project" value="InterPro"/>
</dbReference>
<feature type="domain" description="Myb-like" evidence="3">
    <location>
        <begin position="256"/>
        <end position="305"/>
    </location>
</feature>
<protein>
    <submittedName>
        <fullName evidence="5">Duplicated homeodomain-like superfamily protein</fullName>
    </submittedName>
</protein>
<dbReference type="SMART" id="SM00717">
    <property type="entry name" value="SANT"/>
    <property type="match status" value="2"/>
</dbReference>
<evidence type="ECO:0000256" key="1">
    <source>
        <dbReference type="SAM" id="MobiDB-lite"/>
    </source>
</evidence>
<dbReference type="PANTHER" id="PTHR43999">
    <property type="entry name" value="DNAJ HOMOLOG SUBFAMILY C MEMBER 2"/>
    <property type="match status" value="1"/>
</dbReference>
<keyword evidence="5" id="KW-0238">DNA-binding</keyword>
<evidence type="ECO:0000313" key="6">
    <source>
        <dbReference type="Proteomes" id="UP000325081"/>
    </source>
</evidence>
<feature type="transmembrane region" description="Helical" evidence="2">
    <location>
        <begin position="40"/>
        <end position="61"/>
    </location>
</feature>
<evidence type="ECO:0000259" key="4">
    <source>
        <dbReference type="PROSITE" id="PS51293"/>
    </source>
</evidence>
<dbReference type="PANTHER" id="PTHR43999:SF3">
    <property type="entry name" value="TRANSCRIPTION FACTOR MAMYB"/>
    <property type="match status" value="1"/>
</dbReference>
<feature type="region of interest" description="Disordered" evidence="1">
    <location>
        <begin position="104"/>
        <end position="179"/>
    </location>
</feature>
<evidence type="ECO:0000313" key="5">
    <source>
        <dbReference type="EMBL" id="GER56817.1"/>
    </source>
</evidence>
<keyword evidence="2" id="KW-0812">Transmembrane</keyword>
<comment type="caution">
    <text evidence="5">The sequence shown here is derived from an EMBL/GenBank/DDBJ whole genome shotgun (WGS) entry which is preliminary data.</text>
</comment>
<organism evidence="5 6">
    <name type="scientific">Striga asiatica</name>
    <name type="common">Asiatic witchweed</name>
    <name type="synonym">Buchnera asiatica</name>
    <dbReference type="NCBI Taxonomy" id="4170"/>
    <lineage>
        <taxon>Eukaryota</taxon>
        <taxon>Viridiplantae</taxon>
        <taxon>Streptophyta</taxon>
        <taxon>Embryophyta</taxon>
        <taxon>Tracheophyta</taxon>
        <taxon>Spermatophyta</taxon>
        <taxon>Magnoliopsida</taxon>
        <taxon>eudicotyledons</taxon>
        <taxon>Gunneridae</taxon>
        <taxon>Pentapetalae</taxon>
        <taxon>asterids</taxon>
        <taxon>lamiids</taxon>
        <taxon>Lamiales</taxon>
        <taxon>Orobanchaceae</taxon>
        <taxon>Buchnereae</taxon>
        <taxon>Striga</taxon>
    </lineage>
</organism>
<proteinExistence type="predicted"/>
<feature type="transmembrane region" description="Helical" evidence="2">
    <location>
        <begin position="68"/>
        <end position="85"/>
    </location>
</feature>
<dbReference type="Pfam" id="PF00249">
    <property type="entry name" value="Myb_DNA-binding"/>
    <property type="match status" value="1"/>
</dbReference>
<keyword evidence="6" id="KW-1185">Reference proteome</keyword>
<feature type="domain" description="SANT" evidence="4">
    <location>
        <begin position="259"/>
        <end position="314"/>
    </location>
</feature>
<dbReference type="Proteomes" id="UP000325081">
    <property type="component" value="Unassembled WGS sequence"/>
</dbReference>
<dbReference type="GO" id="GO:0043022">
    <property type="term" value="F:ribosome binding"/>
    <property type="evidence" value="ECO:0007669"/>
    <property type="project" value="InterPro"/>
</dbReference>
<dbReference type="Gene3D" id="1.10.10.60">
    <property type="entry name" value="Homeodomain-like"/>
    <property type="match status" value="2"/>
</dbReference>
<feature type="compositionally biased region" description="Acidic residues" evidence="1">
    <location>
        <begin position="169"/>
        <end position="179"/>
    </location>
</feature>
<dbReference type="GO" id="GO:0003677">
    <property type="term" value="F:DNA binding"/>
    <property type="evidence" value="ECO:0007669"/>
    <property type="project" value="UniProtKB-KW"/>
</dbReference>
<keyword evidence="2" id="KW-1133">Transmembrane helix</keyword>
<dbReference type="AlphaFoldDB" id="A0A5A7RHW6"/>
<dbReference type="GO" id="GO:0030544">
    <property type="term" value="F:Hsp70 protein binding"/>
    <property type="evidence" value="ECO:0007669"/>
    <property type="project" value="InterPro"/>
</dbReference>
<accession>A0A5A7RHW6</accession>
<keyword evidence="5" id="KW-0371">Homeobox</keyword>
<gene>
    <name evidence="5" type="ORF">STAS_34563</name>
</gene>
<dbReference type="GO" id="GO:0005829">
    <property type="term" value="C:cytosol"/>
    <property type="evidence" value="ECO:0007669"/>
    <property type="project" value="TreeGrafter"/>
</dbReference>
<dbReference type="EMBL" id="BKCP01012737">
    <property type="protein sequence ID" value="GER56817.1"/>
    <property type="molecule type" value="Genomic_DNA"/>
</dbReference>
<evidence type="ECO:0000259" key="3">
    <source>
        <dbReference type="PROSITE" id="PS50090"/>
    </source>
</evidence>
<dbReference type="SUPFAM" id="SSF46689">
    <property type="entry name" value="Homeodomain-like"/>
    <property type="match status" value="2"/>
</dbReference>
<name>A0A5A7RHW6_STRAF</name>
<dbReference type="InterPro" id="IPR044634">
    <property type="entry name" value="Zuotin/DnaJC2"/>
</dbReference>
<dbReference type="PROSITE" id="PS50090">
    <property type="entry name" value="MYB_LIKE"/>
    <property type="match status" value="1"/>
</dbReference>
<dbReference type="FunFam" id="1.10.10.60:FF:000416">
    <property type="entry name" value="Myb family transcription factor"/>
    <property type="match status" value="1"/>
</dbReference>
<dbReference type="PROSITE" id="PS51293">
    <property type="entry name" value="SANT"/>
    <property type="match status" value="1"/>
</dbReference>
<reference evidence="6" key="1">
    <citation type="journal article" date="2019" name="Curr. Biol.">
        <title>Genome Sequence of Striga asiatica Provides Insight into the Evolution of Plant Parasitism.</title>
        <authorList>
            <person name="Yoshida S."/>
            <person name="Kim S."/>
            <person name="Wafula E.K."/>
            <person name="Tanskanen J."/>
            <person name="Kim Y.M."/>
            <person name="Honaas L."/>
            <person name="Yang Z."/>
            <person name="Spallek T."/>
            <person name="Conn C.E."/>
            <person name="Ichihashi Y."/>
            <person name="Cheong K."/>
            <person name="Cui S."/>
            <person name="Der J.P."/>
            <person name="Gundlach H."/>
            <person name="Jiao Y."/>
            <person name="Hori C."/>
            <person name="Ishida J.K."/>
            <person name="Kasahara H."/>
            <person name="Kiba T."/>
            <person name="Kim M.S."/>
            <person name="Koo N."/>
            <person name="Laohavisit A."/>
            <person name="Lee Y.H."/>
            <person name="Lumba S."/>
            <person name="McCourt P."/>
            <person name="Mortimer J.C."/>
            <person name="Mutuku J.M."/>
            <person name="Nomura T."/>
            <person name="Sasaki-Sekimoto Y."/>
            <person name="Seto Y."/>
            <person name="Wang Y."/>
            <person name="Wakatake T."/>
            <person name="Sakakibara H."/>
            <person name="Demura T."/>
            <person name="Yamaguchi S."/>
            <person name="Yoneyama K."/>
            <person name="Manabe R.I."/>
            <person name="Nelson D.C."/>
            <person name="Schulman A.H."/>
            <person name="Timko M.P."/>
            <person name="dePamphilis C.W."/>
            <person name="Choi D."/>
            <person name="Shirasu K."/>
        </authorList>
    </citation>
    <scope>NUCLEOTIDE SEQUENCE [LARGE SCALE GENOMIC DNA]</scope>
    <source>
        <strain evidence="6">cv. UVA1</strain>
    </source>
</reference>
<dbReference type="Pfam" id="PF23082">
    <property type="entry name" value="Myb_DNA-binding_2"/>
    <property type="match status" value="1"/>
</dbReference>
<keyword evidence="2" id="KW-0472">Membrane</keyword>
<feature type="compositionally biased region" description="Basic and acidic residues" evidence="1">
    <location>
        <begin position="150"/>
        <end position="168"/>
    </location>
</feature>
<dbReference type="InterPro" id="IPR001005">
    <property type="entry name" value="SANT/Myb"/>
</dbReference>
<dbReference type="GO" id="GO:0006450">
    <property type="term" value="P:regulation of translational fidelity"/>
    <property type="evidence" value="ECO:0007669"/>
    <property type="project" value="InterPro"/>
</dbReference>